<reference evidence="1 2" key="1">
    <citation type="journal article" date="2018" name="Mol. Plant">
        <title>The genome of Artemisia annua provides insight into the evolution of Asteraceae family and artemisinin biosynthesis.</title>
        <authorList>
            <person name="Shen Q."/>
            <person name="Zhang L."/>
            <person name="Liao Z."/>
            <person name="Wang S."/>
            <person name="Yan T."/>
            <person name="Shi P."/>
            <person name="Liu M."/>
            <person name="Fu X."/>
            <person name="Pan Q."/>
            <person name="Wang Y."/>
            <person name="Lv Z."/>
            <person name="Lu X."/>
            <person name="Zhang F."/>
            <person name="Jiang W."/>
            <person name="Ma Y."/>
            <person name="Chen M."/>
            <person name="Hao X."/>
            <person name="Li L."/>
            <person name="Tang Y."/>
            <person name="Lv G."/>
            <person name="Zhou Y."/>
            <person name="Sun X."/>
            <person name="Brodelius P.E."/>
            <person name="Rose J.K.C."/>
            <person name="Tang K."/>
        </authorList>
    </citation>
    <scope>NUCLEOTIDE SEQUENCE [LARGE SCALE GENOMIC DNA]</scope>
    <source>
        <strain evidence="2">cv. Huhao1</strain>
        <tissue evidence="1">Leaf</tissue>
    </source>
</reference>
<dbReference type="PANTHER" id="PTHR46986:SF1">
    <property type="entry name" value="ENDORIBONUCLEASE YBEY, CHLOROPLASTIC"/>
    <property type="match status" value="1"/>
</dbReference>
<evidence type="ECO:0000313" key="2">
    <source>
        <dbReference type="Proteomes" id="UP000245207"/>
    </source>
</evidence>
<name>A0A2U1L627_ARTAN</name>
<dbReference type="PANTHER" id="PTHR46986">
    <property type="entry name" value="ENDORIBONUCLEASE YBEY, CHLOROPLASTIC"/>
    <property type="match status" value="1"/>
</dbReference>
<dbReference type="AlphaFoldDB" id="A0A2U1L627"/>
<dbReference type="SUPFAM" id="SSF56784">
    <property type="entry name" value="HAD-like"/>
    <property type="match status" value="1"/>
</dbReference>
<dbReference type="EMBL" id="PKPP01011261">
    <property type="protein sequence ID" value="PWA44475.1"/>
    <property type="molecule type" value="Genomic_DNA"/>
</dbReference>
<dbReference type="InterPro" id="IPR036412">
    <property type="entry name" value="HAD-like_sf"/>
</dbReference>
<evidence type="ECO:0000313" key="1">
    <source>
        <dbReference type="EMBL" id="PWA44475.1"/>
    </source>
</evidence>
<dbReference type="OrthoDB" id="27226at2759"/>
<gene>
    <name evidence="1" type="ORF">CTI12_AA528460</name>
</gene>
<keyword evidence="2" id="KW-1185">Reference proteome</keyword>
<dbReference type="InterPro" id="IPR002036">
    <property type="entry name" value="YbeY"/>
</dbReference>
<dbReference type="InterPro" id="IPR006379">
    <property type="entry name" value="HAD-SF_hydro_IIB"/>
</dbReference>
<proteinExistence type="predicted"/>
<dbReference type="Gene3D" id="3.40.50.1000">
    <property type="entry name" value="HAD superfamily/HAD-like"/>
    <property type="match status" value="1"/>
</dbReference>
<dbReference type="GO" id="GO:0006364">
    <property type="term" value="P:rRNA processing"/>
    <property type="evidence" value="ECO:0007669"/>
    <property type="project" value="InterPro"/>
</dbReference>
<dbReference type="InterPro" id="IPR023214">
    <property type="entry name" value="HAD_sf"/>
</dbReference>
<accession>A0A2U1L627</accession>
<dbReference type="GO" id="GO:0004222">
    <property type="term" value="F:metalloendopeptidase activity"/>
    <property type="evidence" value="ECO:0007669"/>
    <property type="project" value="InterPro"/>
</dbReference>
<dbReference type="NCBIfam" id="TIGR01484">
    <property type="entry name" value="HAD-SF-IIB"/>
    <property type="match status" value="1"/>
</dbReference>
<dbReference type="Pfam" id="PF08282">
    <property type="entry name" value="Hydrolase_3"/>
    <property type="match status" value="1"/>
</dbReference>
<sequence length="124" mass="13974">MRLEELLTSKGMSYGSYLRFTVAVKGEKEVLRLLSSKMVVFRHFLKSQMFHSLEEDQKNVVQHLTSQAQTDMLEIVPAGSSKGNGVRMLFDRLGVTPNEVMAIGDRENDIEMIELASLGKPLLM</sequence>
<dbReference type="Proteomes" id="UP000245207">
    <property type="component" value="Unassembled WGS sequence"/>
</dbReference>
<dbReference type="STRING" id="35608.A0A2U1L627"/>
<protein>
    <submittedName>
        <fullName evidence="1">Uncharacterized protein</fullName>
    </submittedName>
</protein>
<organism evidence="1 2">
    <name type="scientific">Artemisia annua</name>
    <name type="common">Sweet wormwood</name>
    <dbReference type="NCBI Taxonomy" id="35608"/>
    <lineage>
        <taxon>Eukaryota</taxon>
        <taxon>Viridiplantae</taxon>
        <taxon>Streptophyta</taxon>
        <taxon>Embryophyta</taxon>
        <taxon>Tracheophyta</taxon>
        <taxon>Spermatophyta</taxon>
        <taxon>Magnoliopsida</taxon>
        <taxon>eudicotyledons</taxon>
        <taxon>Gunneridae</taxon>
        <taxon>Pentapetalae</taxon>
        <taxon>asterids</taxon>
        <taxon>campanulids</taxon>
        <taxon>Asterales</taxon>
        <taxon>Asteraceae</taxon>
        <taxon>Asteroideae</taxon>
        <taxon>Anthemideae</taxon>
        <taxon>Artemisiinae</taxon>
        <taxon>Artemisia</taxon>
    </lineage>
</organism>
<comment type="caution">
    <text evidence="1">The sequence shown here is derived from an EMBL/GenBank/DDBJ whole genome shotgun (WGS) entry which is preliminary data.</text>
</comment>
<dbReference type="Gene3D" id="3.30.1240.10">
    <property type="match status" value="1"/>
</dbReference>